<dbReference type="PANTHER" id="PTHR10742">
    <property type="entry name" value="FLAVIN MONOAMINE OXIDASE"/>
    <property type="match status" value="1"/>
</dbReference>
<gene>
    <name evidence="2" type="ORF">ACFQ3F_03105</name>
</gene>
<sequence length="444" mass="46777">MDRKHRDPETVIVVGAGLAGLTAACALAAAGADVTVLEARDRVGGRTFSVRDGFADGQHGELGAELVTVDYTALTTLCADVGVALTEPVWIERPDTHDDETPLEGYLAEGRIVVGGELLTDSRFAAVDDEVRVALRDTPPAAHEVMEQWTRRAGLSALARGAIAGIGRMPVQYDPFQIDTHYLTTAHTGAVRRIAGGAQRLAEALARGLDVRLESPVHTVRQAGGGVLVGLEDGSRLHARQVVVAVPAFVLPTIGFDPPLPATLVGALTSLQRASGGKVVAQYAEGDLVRAALSQPVFADGPVNTAWVSNHDVTGGPAVVSGFVCGTQRHVIESDETAFAALDEVVRLAVGHDVTRLAGHRKSWTADPWALGMGVTAHQSARSSLVAQFATPERRVHFAGDHTEVELAGTMESAVRSGLRAADEVCRLPGRLSLDEINTKLVRA</sequence>
<dbReference type="InterPro" id="IPR036188">
    <property type="entry name" value="FAD/NAD-bd_sf"/>
</dbReference>
<accession>A0ABW3VVR6</accession>
<dbReference type="SUPFAM" id="SSF51905">
    <property type="entry name" value="FAD/NAD(P)-binding domain"/>
    <property type="match status" value="1"/>
</dbReference>
<dbReference type="EMBL" id="JBHTLX010000005">
    <property type="protein sequence ID" value="MFD1246769.1"/>
    <property type="molecule type" value="Genomic_DNA"/>
</dbReference>
<proteinExistence type="predicted"/>
<dbReference type="Proteomes" id="UP001597229">
    <property type="component" value="Unassembled WGS sequence"/>
</dbReference>
<protein>
    <submittedName>
        <fullName evidence="2">Flavin monoamine oxidase family protein</fullName>
    </submittedName>
</protein>
<evidence type="ECO:0000313" key="2">
    <source>
        <dbReference type="EMBL" id="MFD1246769.1"/>
    </source>
</evidence>
<dbReference type="InterPro" id="IPR002937">
    <property type="entry name" value="Amino_oxidase"/>
</dbReference>
<dbReference type="InterPro" id="IPR050281">
    <property type="entry name" value="Flavin_monoamine_oxidase"/>
</dbReference>
<evidence type="ECO:0000313" key="3">
    <source>
        <dbReference type="Proteomes" id="UP001597229"/>
    </source>
</evidence>
<name>A0ABW3VVR6_9ACTN</name>
<keyword evidence="3" id="KW-1185">Reference proteome</keyword>
<dbReference type="PROSITE" id="PS51257">
    <property type="entry name" value="PROKAR_LIPOPROTEIN"/>
    <property type="match status" value="1"/>
</dbReference>
<dbReference type="PANTHER" id="PTHR10742:SF410">
    <property type="entry name" value="LYSINE-SPECIFIC HISTONE DEMETHYLASE 2"/>
    <property type="match status" value="1"/>
</dbReference>
<feature type="domain" description="Amine oxidase" evidence="1">
    <location>
        <begin position="18"/>
        <end position="425"/>
    </location>
</feature>
<dbReference type="Pfam" id="PF01593">
    <property type="entry name" value="Amino_oxidase"/>
    <property type="match status" value="1"/>
</dbReference>
<dbReference type="RefSeq" id="WP_367917753.1">
    <property type="nucleotide sequence ID" value="NZ_BAABAC010000005.1"/>
</dbReference>
<dbReference type="PRINTS" id="PR00420">
    <property type="entry name" value="RNGMNOXGNASE"/>
</dbReference>
<reference evidence="3" key="1">
    <citation type="journal article" date="2019" name="Int. J. Syst. Evol. Microbiol.">
        <title>The Global Catalogue of Microorganisms (GCM) 10K type strain sequencing project: providing services to taxonomists for standard genome sequencing and annotation.</title>
        <authorList>
            <consortium name="The Broad Institute Genomics Platform"/>
            <consortium name="The Broad Institute Genome Sequencing Center for Infectious Disease"/>
            <person name="Wu L."/>
            <person name="Ma J."/>
        </authorList>
    </citation>
    <scope>NUCLEOTIDE SEQUENCE [LARGE SCALE GENOMIC DNA]</scope>
    <source>
        <strain evidence="3">CCUG 52478</strain>
    </source>
</reference>
<evidence type="ECO:0000259" key="1">
    <source>
        <dbReference type="Pfam" id="PF01593"/>
    </source>
</evidence>
<dbReference type="Gene3D" id="3.50.50.60">
    <property type="entry name" value="FAD/NAD(P)-binding domain"/>
    <property type="match status" value="1"/>
</dbReference>
<organism evidence="2 3">
    <name type="scientific">Nocardioides ginsengisoli</name>
    <dbReference type="NCBI Taxonomy" id="363868"/>
    <lineage>
        <taxon>Bacteria</taxon>
        <taxon>Bacillati</taxon>
        <taxon>Actinomycetota</taxon>
        <taxon>Actinomycetes</taxon>
        <taxon>Propionibacteriales</taxon>
        <taxon>Nocardioidaceae</taxon>
        <taxon>Nocardioides</taxon>
    </lineage>
</organism>
<comment type="caution">
    <text evidence="2">The sequence shown here is derived from an EMBL/GenBank/DDBJ whole genome shotgun (WGS) entry which is preliminary data.</text>
</comment>